<dbReference type="OrthoDB" id="10254627at2759"/>
<dbReference type="InterPro" id="IPR023591">
    <property type="entry name" value="Ribosomal_uS2_flav_dom_sf"/>
</dbReference>
<dbReference type="GO" id="GO:0003735">
    <property type="term" value="F:structural constituent of ribosome"/>
    <property type="evidence" value="ECO:0007669"/>
    <property type="project" value="InterPro"/>
</dbReference>
<dbReference type="AlphaFoldDB" id="A0A7R9AK74"/>
<keyword evidence="3 5" id="KW-0689">Ribosomal protein</keyword>
<dbReference type="Gene3D" id="3.30.230.10">
    <property type="match status" value="1"/>
</dbReference>
<dbReference type="SUPFAM" id="SSF52313">
    <property type="entry name" value="Ribosomal protein S2"/>
    <property type="match status" value="1"/>
</dbReference>
<evidence type="ECO:0000313" key="7">
    <source>
        <dbReference type="Proteomes" id="UP000677054"/>
    </source>
</evidence>
<dbReference type="SUPFAM" id="SSF54211">
    <property type="entry name" value="Ribosomal protein S5 domain 2-like"/>
    <property type="match status" value="1"/>
</dbReference>
<evidence type="ECO:0000256" key="3">
    <source>
        <dbReference type="ARBA" id="ARBA00022980"/>
    </source>
</evidence>
<reference evidence="6" key="1">
    <citation type="submission" date="2020-11" db="EMBL/GenBank/DDBJ databases">
        <authorList>
            <person name="Tran Van P."/>
        </authorList>
    </citation>
    <scope>NUCLEOTIDE SEQUENCE</scope>
</reference>
<dbReference type="Pfam" id="PF00318">
    <property type="entry name" value="Ribosomal_S2"/>
    <property type="match status" value="1"/>
</dbReference>
<comment type="similarity">
    <text evidence="1 5">Belongs to the universal ribosomal protein uS9 family.</text>
</comment>
<dbReference type="InterPro" id="IPR001865">
    <property type="entry name" value="Ribosomal_uS2"/>
</dbReference>
<dbReference type="GO" id="GO:0022627">
    <property type="term" value="C:cytosolic small ribosomal subunit"/>
    <property type="evidence" value="ECO:0007669"/>
    <property type="project" value="TreeGrafter"/>
</dbReference>
<evidence type="ECO:0000313" key="6">
    <source>
        <dbReference type="EMBL" id="CAD7255394.1"/>
    </source>
</evidence>
<dbReference type="InterPro" id="IPR014721">
    <property type="entry name" value="Ribsml_uS5_D2-typ_fold_subgr"/>
</dbReference>
<keyword evidence="7" id="KW-1185">Reference proteome</keyword>
<proteinExistence type="inferred from homology"/>
<dbReference type="PANTHER" id="PTHR21569">
    <property type="entry name" value="RIBOSOMAL PROTEIN S9"/>
    <property type="match status" value="1"/>
</dbReference>
<dbReference type="Proteomes" id="UP000677054">
    <property type="component" value="Unassembled WGS sequence"/>
</dbReference>
<organism evidence="6">
    <name type="scientific">Darwinula stevensoni</name>
    <dbReference type="NCBI Taxonomy" id="69355"/>
    <lineage>
        <taxon>Eukaryota</taxon>
        <taxon>Metazoa</taxon>
        <taxon>Ecdysozoa</taxon>
        <taxon>Arthropoda</taxon>
        <taxon>Crustacea</taxon>
        <taxon>Oligostraca</taxon>
        <taxon>Ostracoda</taxon>
        <taxon>Podocopa</taxon>
        <taxon>Podocopida</taxon>
        <taxon>Darwinulocopina</taxon>
        <taxon>Darwinuloidea</taxon>
        <taxon>Darwinulidae</taxon>
        <taxon>Darwinula</taxon>
    </lineage>
</organism>
<dbReference type="InterPro" id="IPR020574">
    <property type="entry name" value="Ribosomal_uS9_CS"/>
</dbReference>
<name>A0A7R9AK74_9CRUS</name>
<comment type="similarity">
    <text evidence="2">Belongs to the universal ribosomal protein uS2 family.</text>
</comment>
<evidence type="ECO:0000256" key="1">
    <source>
        <dbReference type="ARBA" id="ARBA00005251"/>
    </source>
</evidence>
<evidence type="ECO:0008006" key="8">
    <source>
        <dbReference type="Google" id="ProtNLM"/>
    </source>
</evidence>
<dbReference type="Pfam" id="PF00380">
    <property type="entry name" value="Ribosomal_S9"/>
    <property type="match status" value="1"/>
</dbReference>
<dbReference type="InterPro" id="IPR020568">
    <property type="entry name" value="Ribosomal_Su5_D2-typ_SF"/>
</dbReference>
<keyword evidence="4 5" id="KW-0687">Ribonucleoprotein</keyword>
<accession>A0A7R9AK74</accession>
<dbReference type="NCBIfam" id="NF001099">
    <property type="entry name" value="PRK00132.1"/>
    <property type="match status" value="1"/>
</dbReference>
<dbReference type="EMBL" id="CAJPEV010025226">
    <property type="protein sequence ID" value="CAG0908589.1"/>
    <property type="molecule type" value="Genomic_DNA"/>
</dbReference>
<dbReference type="PRINTS" id="PR00395">
    <property type="entry name" value="RIBOSOMALS2"/>
</dbReference>
<dbReference type="GO" id="GO:0006412">
    <property type="term" value="P:translation"/>
    <property type="evidence" value="ECO:0007669"/>
    <property type="project" value="InterPro"/>
</dbReference>
<gene>
    <name evidence="6" type="ORF">DSTB1V02_LOCUS15139</name>
</gene>
<dbReference type="PROSITE" id="PS00360">
    <property type="entry name" value="RIBOSOMAL_S9"/>
    <property type="match status" value="1"/>
</dbReference>
<evidence type="ECO:0000256" key="5">
    <source>
        <dbReference type="RuleBase" id="RU003815"/>
    </source>
</evidence>
<sequence>MKDYFPMPSTQATILDPLKVAESEGQYDIKITVAGGGFKGQSEAIRMAISRSLVKINEDFKKPLKDKKFLTRDAREVERKKFGKPKARKSFQFSKQAGVHYGHLKRKWNPKMLPYIFMERKGIHIIDLNRTAE</sequence>
<dbReference type="PANTHER" id="PTHR21569:SF1">
    <property type="entry name" value="SMALL RIBOSOMAL SUBUNIT PROTEIN US9M"/>
    <property type="match status" value="1"/>
</dbReference>
<dbReference type="InterPro" id="IPR000754">
    <property type="entry name" value="Ribosomal_uS9"/>
</dbReference>
<evidence type="ECO:0000256" key="4">
    <source>
        <dbReference type="ARBA" id="ARBA00023274"/>
    </source>
</evidence>
<dbReference type="InterPro" id="IPR023035">
    <property type="entry name" value="Ribosomal_uS9_bac/plastid"/>
</dbReference>
<evidence type="ECO:0000256" key="2">
    <source>
        <dbReference type="ARBA" id="ARBA00006242"/>
    </source>
</evidence>
<dbReference type="GO" id="GO:0003723">
    <property type="term" value="F:RNA binding"/>
    <property type="evidence" value="ECO:0007669"/>
    <property type="project" value="TreeGrafter"/>
</dbReference>
<protein>
    <recommendedName>
        <fullName evidence="8">30S ribosomal protein S9, chloroplastic</fullName>
    </recommendedName>
</protein>
<feature type="non-terminal residue" evidence="6">
    <location>
        <position position="133"/>
    </location>
</feature>
<dbReference type="EMBL" id="LR924744">
    <property type="protein sequence ID" value="CAD7255394.1"/>
    <property type="molecule type" value="Genomic_DNA"/>
</dbReference>
<dbReference type="Gene3D" id="3.40.50.10490">
    <property type="entry name" value="Glucose-6-phosphate isomerase like protein, domain 1"/>
    <property type="match status" value="1"/>
</dbReference>